<sequence length="579" mass="60773">MHFLRTFLFHALVAIAASSVPLSAASAADNLAVVTARVPCATLLATAIEDIGGSGSRITRASEAADRQGITSCIVEGTLAPSIGFRIALPTRTWTQRYLQIGCGGLCGNIAGMVGAADGCVPLNAGGFVQGATDMGHQGMSGDFGRDAQKRIDFAYRAQHLTAVLARKLIRAYYGQPQAYAYFTGCSDGGREALIAAQRYPEDFDGIIAGAAAMSFTTQNGLYHAWQARSNTGPDGKAILVASRLPLLHKAVLDQCDALDGQKDGLISEPRNCHFDPASIQCAAGQTDTSACLSAQEADAVRKFYAGPIDAETGVKLTLGGPLPGSELNWAGVFVPMSADQSFASTMIAESAMPVLYDNSLPQIAKVADVRFNADTFKRLAGVHALYDATNPDLSRFVQAGRKLILWHGLGDPHISPLTTIAYHEALQQRFGDAALQSFERLYLLPGVAHCSGGEGPSQIDLLTPMLEWVEQGKAPGAIIASQADPAKANSFGQPGSPTGSGPDAGPPRGMNPPPAMAAVSGVKSPVQSRPVFPYPQLPRYSGKGDANQASSQIAGPAQYLGSTPAWIGSNYFTPDSYR</sequence>
<dbReference type="Proteomes" id="UP001500547">
    <property type="component" value="Unassembled WGS sequence"/>
</dbReference>
<evidence type="ECO:0000256" key="2">
    <source>
        <dbReference type="ARBA" id="ARBA00022487"/>
    </source>
</evidence>
<organism evidence="10 11">
    <name type="scientific">Viridibacterium curvum</name>
    <dbReference type="NCBI Taxonomy" id="1101404"/>
    <lineage>
        <taxon>Bacteria</taxon>
        <taxon>Pseudomonadati</taxon>
        <taxon>Pseudomonadota</taxon>
        <taxon>Betaproteobacteria</taxon>
        <taxon>Rhodocyclales</taxon>
        <taxon>Rhodocyclaceae</taxon>
        <taxon>Viridibacterium</taxon>
    </lineage>
</organism>
<dbReference type="SUPFAM" id="SSF53474">
    <property type="entry name" value="alpha/beta-Hydrolases"/>
    <property type="match status" value="1"/>
</dbReference>
<dbReference type="InterPro" id="IPR029058">
    <property type="entry name" value="AB_hydrolase_fold"/>
</dbReference>
<feature type="compositionally biased region" description="Polar residues" evidence="8">
    <location>
        <begin position="491"/>
        <end position="500"/>
    </location>
</feature>
<keyword evidence="11" id="KW-1185">Reference proteome</keyword>
<feature type="chain" id="PRO_5045825707" evidence="9">
    <location>
        <begin position="25"/>
        <end position="579"/>
    </location>
</feature>
<gene>
    <name evidence="10" type="ORF">GCM10025770_19380</name>
</gene>
<evidence type="ECO:0000313" key="10">
    <source>
        <dbReference type="EMBL" id="GAA5164822.1"/>
    </source>
</evidence>
<dbReference type="EMBL" id="BAABLD010000008">
    <property type="protein sequence ID" value="GAA5164822.1"/>
    <property type="molecule type" value="Genomic_DNA"/>
</dbReference>
<keyword evidence="3" id="KW-0479">Metal-binding</keyword>
<keyword evidence="4 9" id="KW-0732">Signal</keyword>
<dbReference type="PANTHER" id="PTHR33938">
    <property type="entry name" value="FERULOYL ESTERASE B-RELATED"/>
    <property type="match status" value="1"/>
</dbReference>
<accession>A0ABP9QND1</accession>
<protein>
    <submittedName>
        <fullName evidence="10">Tannase/feruloyl esterase family alpha/beta hydrolase</fullName>
    </submittedName>
</protein>
<dbReference type="PANTHER" id="PTHR33938:SF15">
    <property type="entry name" value="FERULOYL ESTERASE B-RELATED"/>
    <property type="match status" value="1"/>
</dbReference>
<name>A0ABP9QND1_9RHOO</name>
<keyword evidence="6" id="KW-0106">Calcium</keyword>
<evidence type="ECO:0000256" key="4">
    <source>
        <dbReference type="ARBA" id="ARBA00022729"/>
    </source>
</evidence>
<dbReference type="Pfam" id="PF07519">
    <property type="entry name" value="Tannase"/>
    <property type="match status" value="1"/>
</dbReference>
<reference evidence="11" key="1">
    <citation type="journal article" date="2019" name="Int. J. Syst. Evol. Microbiol.">
        <title>The Global Catalogue of Microorganisms (GCM) 10K type strain sequencing project: providing services to taxonomists for standard genome sequencing and annotation.</title>
        <authorList>
            <consortium name="The Broad Institute Genomics Platform"/>
            <consortium name="The Broad Institute Genome Sequencing Center for Infectious Disease"/>
            <person name="Wu L."/>
            <person name="Ma J."/>
        </authorList>
    </citation>
    <scope>NUCLEOTIDE SEQUENCE [LARGE SCALE GENOMIC DNA]</scope>
    <source>
        <strain evidence="11">JCM 18715</strain>
    </source>
</reference>
<evidence type="ECO:0000256" key="6">
    <source>
        <dbReference type="ARBA" id="ARBA00022837"/>
    </source>
</evidence>
<evidence type="ECO:0000256" key="5">
    <source>
        <dbReference type="ARBA" id="ARBA00022801"/>
    </source>
</evidence>
<keyword evidence="2" id="KW-0719">Serine esterase</keyword>
<dbReference type="Gene3D" id="3.40.50.1820">
    <property type="entry name" value="alpha/beta hydrolase"/>
    <property type="match status" value="1"/>
</dbReference>
<evidence type="ECO:0000256" key="9">
    <source>
        <dbReference type="SAM" id="SignalP"/>
    </source>
</evidence>
<comment type="caution">
    <text evidence="10">The sequence shown here is derived from an EMBL/GenBank/DDBJ whole genome shotgun (WGS) entry which is preliminary data.</text>
</comment>
<dbReference type="GO" id="GO:0016787">
    <property type="term" value="F:hydrolase activity"/>
    <property type="evidence" value="ECO:0007669"/>
    <property type="project" value="UniProtKB-KW"/>
</dbReference>
<dbReference type="InterPro" id="IPR011118">
    <property type="entry name" value="Tannase/feruloyl_esterase"/>
</dbReference>
<comment type="similarity">
    <text evidence="1">Belongs to the tannase family.</text>
</comment>
<evidence type="ECO:0000256" key="1">
    <source>
        <dbReference type="ARBA" id="ARBA00006249"/>
    </source>
</evidence>
<proteinExistence type="inferred from homology"/>
<feature type="region of interest" description="Disordered" evidence="8">
    <location>
        <begin position="486"/>
        <end position="579"/>
    </location>
</feature>
<dbReference type="RefSeq" id="WP_345532724.1">
    <property type="nucleotide sequence ID" value="NZ_BAABLD010000008.1"/>
</dbReference>
<evidence type="ECO:0000256" key="7">
    <source>
        <dbReference type="ARBA" id="ARBA00023157"/>
    </source>
</evidence>
<evidence type="ECO:0000313" key="11">
    <source>
        <dbReference type="Proteomes" id="UP001500547"/>
    </source>
</evidence>
<keyword evidence="5 10" id="KW-0378">Hydrolase</keyword>
<feature type="signal peptide" evidence="9">
    <location>
        <begin position="1"/>
        <end position="24"/>
    </location>
</feature>
<evidence type="ECO:0000256" key="8">
    <source>
        <dbReference type="SAM" id="MobiDB-lite"/>
    </source>
</evidence>
<evidence type="ECO:0000256" key="3">
    <source>
        <dbReference type="ARBA" id="ARBA00022723"/>
    </source>
</evidence>
<keyword evidence="7" id="KW-1015">Disulfide bond</keyword>